<feature type="coiled-coil region" evidence="1">
    <location>
        <begin position="41"/>
        <end position="68"/>
    </location>
</feature>
<keyword evidence="1" id="KW-0175">Coiled coil</keyword>
<evidence type="ECO:0000313" key="2">
    <source>
        <dbReference type="EMBL" id="SEK35998.1"/>
    </source>
</evidence>
<sequence length="71" mass="7957">MSSTDPIGLFERAAKIRLPIKEWAEKSGVNLHTLLRIKAGKNHLKSSVDAAEAGLQREEAELREHLDKVRP</sequence>
<organism evidence="2 3">
    <name type="scientific">Bosea lupini</name>
    <dbReference type="NCBI Taxonomy" id="1036779"/>
    <lineage>
        <taxon>Bacteria</taxon>
        <taxon>Pseudomonadati</taxon>
        <taxon>Pseudomonadota</taxon>
        <taxon>Alphaproteobacteria</taxon>
        <taxon>Hyphomicrobiales</taxon>
        <taxon>Boseaceae</taxon>
        <taxon>Bosea</taxon>
    </lineage>
</organism>
<proteinExistence type="predicted"/>
<evidence type="ECO:0000313" key="3">
    <source>
        <dbReference type="Proteomes" id="UP000199664"/>
    </source>
</evidence>
<dbReference type="STRING" id="1036779.SAMN04515666_101321"/>
<accession>A0A1H7GCZ6</accession>
<keyword evidence="3" id="KW-1185">Reference proteome</keyword>
<dbReference type="EMBL" id="FOAN01000001">
    <property type="protein sequence ID" value="SEK35998.1"/>
    <property type="molecule type" value="Genomic_DNA"/>
</dbReference>
<gene>
    <name evidence="2" type="ORF">SAMN04515666_101321</name>
</gene>
<name>A0A1H7GCZ6_9HYPH</name>
<protein>
    <submittedName>
        <fullName evidence="2">Uncharacterized protein</fullName>
    </submittedName>
</protein>
<dbReference type="Proteomes" id="UP000199664">
    <property type="component" value="Unassembled WGS sequence"/>
</dbReference>
<dbReference type="AlphaFoldDB" id="A0A1H7GCZ6"/>
<evidence type="ECO:0000256" key="1">
    <source>
        <dbReference type="SAM" id="Coils"/>
    </source>
</evidence>
<reference evidence="3" key="1">
    <citation type="submission" date="2016-10" db="EMBL/GenBank/DDBJ databases">
        <authorList>
            <person name="Varghese N."/>
            <person name="Submissions S."/>
        </authorList>
    </citation>
    <scope>NUCLEOTIDE SEQUENCE [LARGE SCALE GENOMIC DNA]</scope>
    <source>
        <strain evidence="3">LMG 26383,CCUG 61248,R- 45681</strain>
    </source>
</reference>
<dbReference type="RefSeq" id="WP_091829109.1">
    <property type="nucleotide sequence ID" value="NZ_FOAN01000001.1"/>
</dbReference>